<feature type="binding site" evidence="9">
    <location>
        <position position="44"/>
    </location>
    <ligand>
        <name>ATP</name>
        <dbReference type="ChEBI" id="CHEBI:30616"/>
    </ligand>
</feature>
<keyword evidence="3 9" id="KW-0819">tRNA processing</keyword>
<keyword evidence="2 9" id="KW-0808">Transferase</keyword>
<dbReference type="Gene3D" id="3.40.50.620">
    <property type="entry name" value="HUPs"/>
    <property type="match status" value="1"/>
</dbReference>
<dbReference type="NCBIfam" id="TIGR00420">
    <property type="entry name" value="trmU"/>
    <property type="match status" value="1"/>
</dbReference>
<evidence type="ECO:0000256" key="9">
    <source>
        <dbReference type="HAMAP-Rule" id="MF_00144"/>
    </source>
</evidence>
<accession>A0A1G2RTH3</accession>
<protein>
    <recommendedName>
        <fullName evidence="9">tRNA-specific 2-thiouridylase MnmA</fullName>
        <ecNumber evidence="9">2.8.1.13</ecNumber>
    </recommendedName>
</protein>
<dbReference type="FunFam" id="2.30.30.280:FF:000001">
    <property type="entry name" value="tRNA-specific 2-thiouridylase MnmA"/>
    <property type="match status" value="1"/>
</dbReference>
<keyword evidence="4 9" id="KW-0547">Nucleotide-binding</keyword>
<feature type="site" description="Interaction with tRNA" evidence="9">
    <location>
        <position position="339"/>
    </location>
</feature>
<reference evidence="12 13" key="1">
    <citation type="journal article" date="2016" name="Nat. Commun.">
        <title>Thousands of microbial genomes shed light on interconnected biogeochemical processes in an aquifer system.</title>
        <authorList>
            <person name="Anantharaman K."/>
            <person name="Brown C.T."/>
            <person name="Hug L.A."/>
            <person name="Sharon I."/>
            <person name="Castelle C.J."/>
            <person name="Probst A.J."/>
            <person name="Thomas B.C."/>
            <person name="Singh A."/>
            <person name="Wilkins M.J."/>
            <person name="Karaoz U."/>
            <person name="Brodie E.L."/>
            <person name="Williams K.H."/>
            <person name="Hubbard S.S."/>
            <person name="Banfield J.F."/>
        </authorList>
    </citation>
    <scope>NUCLEOTIDE SEQUENCE [LARGE SCALE GENOMIC DNA]</scope>
</reference>
<dbReference type="EMBL" id="MHUL01000051">
    <property type="protein sequence ID" value="OHA75758.1"/>
    <property type="molecule type" value="Genomic_DNA"/>
</dbReference>
<dbReference type="InterPro" id="IPR046885">
    <property type="entry name" value="MnmA-like_C"/>
</dbReference>
<evidence type="ECO:0000313" key="13">
    <source>
        <dbReference type="Proteomes" id="UP000178222"/>
    </source>
</evidence>
<keyword evidence="7" id="KW-1015">Disulfide bond</keyword>
<dbReference type="InterPro" id="IPR004506">
    <property type="entry name" value="MnmA-like"/>
</dbReference>
<dbReference type="Gene3D" id="2.30.30.280">
    <property type="entry name" value="Adenine nucleotide alpha hydrolases-like domains"/>
    <property type="match status" value="1"/>
</dbReference>
<comment type="caution">
    <text evidence="9">Lacks conserved residue(s) required for the propagation of feature annotation.</text>
</comment>
<feature type="active site" description="Nucleophile" evidence="9">
    <location>
        <position position="108"/>
    </location>
</feature>
<evidence type="ECO:0000256" key="1">
    <source>
        <dbReference type="ARBA" id="ARBA00022555"/>
    </source>
</evidence>
<comment type="subcellular location">
    <subcellularLocation>
        <location evidence="9">Cytoplasm</location>
    </subcellularLocation>
</comment>
<feature type="binding site" evidence="9">
    <location>
        <begin position="11"/>
        <end position="18"/>
    </location>
    <ligand>
        <name>ATP</name>
        <dbReference type="ChEBI" id="CHEBI:30616"/>
    </ligand>
</feature>
<evidence type="ECO:0000259" key="10">
    <source>
        <dbReference type="Pfam" id="PF20258"/>
    </source>
</evidence>
<evidence type="ECO:0000256" key="7">
    <source>
        <dbReference type="ARBA" id="ARBA00023157"/>
    </source>
</evidence>
<keyword evidence="5 9" id="KW-0067">ATP-binding</keyword>
<dbReference type="HAMAP" id="MF_00144">
    <property type="entry name" value="tRNA_thiouridyl_MnmA"/>
    <property type="match status" value="1"/>
</dbReference>
<dbReference type="Proteomes" id="UP000178222">
    <property type="component" value="Unassembled WGS sequence"/>
</dbReference>
<feature type="region of interest" description="Interaction with target base in tRNA" evidence="9">
    <location>
        <begin position="103"/>
        <end position="105"/>
    </location>
</feature>
<keyword evidence="1 9" id="KW-0820">tRNA-binding</keyword>
<dbReference type="InterPro" id="IPR046884">
    <property type="entry name" value="MnmA-like_central"/>
</dbReference>
<comment type="function">
    <text evidence="9">Catalyzes the 2-thiolation of uridine at the wobble position (U34) of tRNA, leading to the formation of s(2)U34.</text>
</comment>
<dbReference type="GO" id="GO:0002143">
    <property type="term" value="P:tRNA wobble position uridine thiolation"/>
    <property type="evidence" value="ECO:0007669"/>
    <property type="project" value="TreeGrafter"/>
</dbReference>
<dbReference type="Pfam" id="PF20258">
    <property type="entry name" value="tRNA_Me_trans_C"/>
    <property type="match status" value="1"/>
</dbReference>
<dbReference type="GO" id="GO:0000049">
    <property type="term" value="F:tRNA binding"/>
    <property type="evidence" value="ECO:0007669"/>
    <property type="project" value="UniProtKB-KW"/>
</dbReference>
<keyword evidence="9" id="KW-0963">Cytoplasm</keyword>
<feature type="region of interest" description="Interaction with tRNA" evidence="9">
    <location>
        <begin position="307"/>
        <end position="308"/>
    </location>
</feature>
<dbReference type="EC" id="2.8.1.13" evidence="9"/>
<proteinExistence type="inferred from homology"/>
<feature type="domain" description="tRNA-specific 2-thiouridylase MnmA-like central" evidence="11">
    <location>
        <begin position="213"/>
        <end position="274"/>
    </location>
</feature>
<feature type="region of interest" description="Interaction with tRNA" evidence="9">
    <location>
        <begin position="154"/>
        <end position="156"/>
    </location>
</feature>
<comment type="catalytic activity">
    <reaction evidence="8 9">
        <text>S-sulfanyl-L-cysteinyl-[protein] + uridine(34) in tRNA + AH2 + ATP = 2-thiouridine(34) in tRNA + L-cysteinyl-[protein] + A + AMP + diphosphate + H(+)</text>
        <dbReference type="Rhea" id="RHEA:47032"/>
        <dbReference type="Rhea" id="RHEA-COMP:10131"/>
        <dbReference type="Rhea" id="RHEA-COMP:11726"/>
        <dbReference type="Rhea" id="RHEA-COMP:11727"/>
        <dbReference type="Rhea" id="RHEA-COMP:11728"/>
        <dbReference type="ChEBI" id="CHEBI:13193"/>
        <dbReference type="ChEBI" id="CHEBI:15378"/>
        <dbReference type="ChEBI" id="CHEBI:17499"/>
        <dbReference type="ChEBI" id="CHEBI:29950"/>
        <dbReference type="ChEBI" id="CHEBI:30616"/>
        <dbReference type="ChEBI" id="CHEBI:33019"/>
        <dbReference type="ChEBI" id="CHEBI:61963"/>
        <dbReference type="ChEBI" id="CHEBI:65315"/>
        <dbReference type="ChEBI" id="CHEBI:87170"/>
        <dbReference type="ChEBI" id="CHEBI:456215"/>
        <dbReference type="EC" id="2.8.1.13"/>
    </reaction>
</comment>
<dbReference type="PANTHER" id="PTHR11933:SF5">
    <property type="entry name" value="MITOCHONDRIAL TRNA-SPECIFIC 2-THIOURIDYLASE 1"/>
    <property type="match status" value="1"/>
</dbReference>
<dbReference type="CDD" id="cd01998">
    <property type="entry name" value="MnmA_TRMU-like"/>
    <property type="match status" value="1"/>
</dbReference>
<evidence type="ECO:0000313" key="12">
    <source>
        <dbReference type="EMBL" id="OHA75758.1"/>
    </source>
</evidence>
<evidence type="ECO:0000256" key="3">
    <source>
        <dbReference type="ARBA" id="ARBA00022694"/>
    </source>
</evidence>
<dbReference type="AlphaFoldDB" id="A0A1G2RTH3"/>
<dbReference type="InterPro" id="IPR023382">
    <property type="entry name" value="MnmA-like_central_sf"/>
</dbReference>
<evidence type="ECO:0000256" key="2">
    <source>
        <dbReference type="ARBA" id="ARBA00022679"/>
    </source>
</evidence>
<evidence type="ECO:0000256" key="8">
    <source>
        <dbReference type="ARBA" id="ARBA00051542"/>
    </source>
</evidence>
<dbReference type="GO" id="GO:0005524">
    <property type="term" value="F:ATP binding"/>
    <property type="evidence" value="ECO:0007669"/>
    <property type="project" value="UniProtKB-KW"/>
</dbReference>
<evidence type="ECO:0000256" key="6">
    <source>
        <dbReference type="ARBA" id="ARBA00022884"/>
    </source>
</evidence>
<feature type="binding site" evidence="9">
    <location>
        <position position="132"/>
    </location>
    <ligand>
        <name>ATP</name>
        <dbReference type="ChEBI" id="CHEBI:30616"/>
    </ligand>
</feature>
<feature type="active site" description="Cysteine persulfide intermediate" evidence="9">
    <location>
        <position position="204"/>
    </location>
</feature>
<comment type="similarity">
    <text evidence="9">Belongs to the MnmA/TRMU family.</text>
</comment>
<feature type="domain" description="tRNA-specific 2-thiouridylase MnmA-like C-terminal" evidence="10">
    <location>
        <begin position="284"/>
        <end position="355"/>
    </location>
</feature>
<evidence type="ECO:0000256" key="4">
    <source>
        <dbReference type="ARBA" id="ARBA00022741"/>
    </source>
</evidence>
<name>A0A1G2RTH3_9BACT</name>
<dbReference type="NCBIfam" id="NF001138">
    <property type="entry name" value="PRK00143.1"/>
    <property type="match status" value="1"/>
</dbReference>
<dbReference type="FunFam" id="3.40.50.620:FF:000115">
    <property type="entry name" value="tRNA-specific 2-thiouridylase MnmA"/>
    <property type="match status" value="1"/>
</dbReference>
<keyword evidence="6 9" id="KW-0694">RNA-binding</keyword>
<evidence type="ECO:0000256" key="5">
    <source>
        <dbReference type="ARBA" id="ARBA00022840"/>
    </source>
</evidence>
<dbReference type="Gene3D" id="2.40.30.10">
    <property type="entry name" value="Translation factors"/>
    <property type="match status" value="1"/>
</dbReference>
<dbReference type="InterPro" id="IPR014729">
    <property type="entry name" value="Rossmann-like_a/b/a_fold"/>
</dbReference>
<feature type="site" description="Interaction with tRNA" evidence="9">
    <location>
        <position position="133"/>
    </location>
</feature>
<dbReference type="GO" id="GO:0005737">
    <property type="term" value="C:cytoplasm"/>
    <property type="evidence" value="ECO:0007669"/>
    <property type="project" value="UniProtKB-SubCell"/>
</dbReference>
<dbReference type="Pfam" id="PF20259">
    <property type="entry name" value="tRNA_Me_trans_M"/>
    <property type="match status" value="1"/>
</dbReference>
<gene>
    <name evidence="9" type="primary">mnmA</name>
    <name evidence="12" type="ORF">A3J30_02395</name>
</gene>
<comment type="caution">
    <text evidence="12">The sequence shown here is derived from an EMBL/GenBank/DDBJ whole genome shotgun (WGS) entry which is preliminary data.</text>
</comment>
<sequence>MPRKKAKIFVAMSGGVDSSVSAALLKKAGFLPAGRQVDVVGVHMKCWSSELSRECTASEDEHSARMAAAHLGIPFYVWNFVAEYKRRVVDYMLEGYEQGLTPNPDIMCNKEIKFGLFFEKAIKLGADYVATGHYARIARHNATPRLLQGVDKEKDQSYFLSFIKPEVLDKILFPVGNYTKPQVRALARKFGLPNAERKDSQGICFVGEVAIGDFLRQYIKPKKGDIVDTQGRKLSEHDGVFYYTVGQRKGIGLAGGPWYIVRKDVKKNELVVSKQEQDLYASTATIENVHWLGEPAHLPATFRAHLRYRHAGARAELRKEGDGYVLAFAEPQRAVTPGQFAAFYVGDQLLGGGVIRC</sequence>
<evidence type="ECO:0000259" key="11">
    <source>
        <dbReference type="Pfam" id="PF20259"/>
    </source>
</evidence>
<organism evidence="12 13">
    <name type="scientific">Candidatus Wildermuthbacteria bacterium RIFCSPLOWO2_02_FULL_47_9c</name>
    <dbReference type="NCBI Taxonomy" id="1802466"/>
    <lineage>
        <taxon>Bacteria</taxon>
        <taxon>Candidatus Wildermuthiibacteriota</taxon>
    </lineage>
</organism>
<dbReference type="SUPFAM" id="SSF52402">
    <property type="entry name" value="Adenine nucleotide alpha hydrolases-like"/>
    <property type="match status" value="1"/>
</dbReference>
<dbReference type="GO" id="GO:0103016">
    <property type="term" value="F:tRNA-uridine 2-sulfurtransferase activity"/>
    <property type="evidence" value="ECO:0007669"/>
    <property type="project" value="UniProtKB-EC"/>
</dbReference>
<dbReference type="Pfam" id="PF03054">
    <property type="entry name" value="tRNA_Me_trans"/>
    <property type="match status" value="1"/>
</dbReference>
<dbReference type="PANTHER" id="PTHR11933">
    <property type="entry name" value="TRNA 5-METHYLAMINOMETHYL-2-THIOURIDYLATE -METHYLTRANSFERASE"/>
    <property type="match status" value="1"/>
</dbReference>